<evidence type="ECO:0000313" key="1">
    <source>
        <dbReference type="EMBL" id="GIH87205.1"/>
    </source>
</evidence>
<dbReference type="EMBL" id="BOOI01000056">
    <property type="protein sequence ID" value="GIH87205.1"/>
    <property type="molecule type" value="Genomic_DNA"/>
</dbReference>
<reference evidence="1" key="1">
    <citation type="submission" date="2021-01" db="EMBL/GenBank/DDBJ databases">
        <title>Whole genome shotgun sequence of Planobispora rosea NBRC 15558.</title>
        <authorList>
            <person name="Komaki H."/>
            <person name="Tamura T."/>
        </authorList>
    </citation>
    <scope>NUCLEOTIDE SEQUENCE</scope>
    <source>
        <strain evidence="1">NBRC 15558</strain>
    </source>
</reference>
<organism evidence="1 2">
    <name type="scientific">Planobispora rosea</name>
    <dbReference type="NCBI Taxonomy" id="35762"/>
    <lineage>
        <taxon>Bacteria</taxon>
        <taxon>Bacillati</taxon>
        <taxon>Actinomycetota</taxon>
        <taxon>Actinomycetes</taxon>
        <taxon>Streptosporangiales</taxon>
        <taxon>Streptosporangiaceae</taxon>
        <taxon>Planobispora</taxon>
    </lineage>
</organism>
<dbReference type="RefSeq" id="WP_189243390.1">
    <property type="nucleotide sequence ID" value="NZ_BMQP01000037.1"/>
</dbReference>
<dbReference type="AlphaFoldDB" id="A0A8J3S6W3"/>
<evidence type="ECO:0000313" key="2">
    <source>
        <dbReference type="Proteomes" id="UP000655044"/>
    </source>
</evidence>
<sequence length="424" mass="45999">MAVWDEVRDIIDAGDRRALVERMTALTGDERREVARELPGYLEVLRERAQTEERARQAGWETAGEEDDRWFDVWGRTEPWDDSGELLRIAGAGSLGGAAAVSAWLGRRDLLTTWPSPDGADRRAFGDPGPVVAVLSRRPPEWQAEATVRLVRKIRDGRDPGAPLALAMLRRTGIEPPEHDPLVVAWLHEEPRMPFRQDPLLDALLPRIFEAEGVGRTLRDNTGMATELAALGVEGRVRRDLLLDGCVRRFLRGGPAADLSFFVRLHETLDPAPAEVAPRARDYLRLLPTAPGPVAEAALARLRGLPPGTVADPEELGDAMEGLLFRGEVKLVGAGLSWLAELLPREDVDAFAPALATAVTHDSLGIQGRAVRLALRNAGRWGPEAREIFAGLTGSLPGEFGAGFAGAFGGEPASVPVVRRRGGT</sequence>
<comment type="caution">
    <text evidence="1">The sequence shown here is derived from an EMBL/GenBank/DDBJ whole genome shotgun (WGS) entry which is preliminary data.</text>
</comment>
<proteinExistence type="predicted"/>
<gene>
    <name evidence="1" type="ORF">Pro02_56130</name>
</gene>
<protein>
    <submittedName>
        <fullName evidence="1">Uncharacterized protein</fullName>
    </submittedName>
</protein>
<keyword evidence="2" id="KW-1185">Reference proteome</keyword>
<name>A0A8J3S6W3_PLARO</name>
<accession>A0A8J3S6W3</accession>
<dbReference type="Proteomes" id="UP000655044">
    <property type="component" value="Unassembled WGS sequence"/>
</dbReference>